<dbReference type="Gramene" id="Mp5g06540.1">
    <property type="protein sequence ID" value="Mp5g06540.1.cds1"/>
    <property type="gene ID" value="Mp5g06540"/>
</dbReference>
<evidence type="ECO:0000313" key="2">
    <source>
        <dbReference type="Proteomes" id="UP000244005"/>
    </source>
</evidence>
<dbReference type="Proteomes" id="UP000244005">
    <property type="component" value="Unassembled WGS sequence"/>
</dbReference>
<dbReference type="AlphaFoldDB" id="A0A2R6W2V2"/>
<protein>
    <submittedName>
        <fullName evidence="1">Uncharacterized protein</fullName>
    </submittedName>
</protein>
<sequence>MRWESAFIHSFNKIKHMFRIRTAILFVSAREDAKVCLLQNHSFILSVIHSFSHSFRSLHPSSHGASCFHNSRASEQIAFSVRNSCPSPLTSRSRVFLGHY</sequence>
<keyword evidence="2" id="KW-1185">Reference proteome</keyword>
<accession>A0A2R6W2V2</accession>
<proteinExistence type="predicted"/>
<gene>
    <name evidence="1" type="ORF">MARPO_0171s0029</name>
</gene>
<reference evidence="2" key="1">
    <citation type="journal article" date="2017" name="Cell">
        <title>Insights into land plant evolution garnered from the Marchantia polymorpha genome.</title>
        <authorList>
            <person name="Bowman J.L."/>
            <person name="Kohchi T."/>
            <person name="Yamato K.T."/>
            <person name="Jenkins J."/>
            <person name="Shu S."/>
            <person name="Ishizaki K."/>
            <person name="Yamaoka S."/>
            <person name="Nishihama R."/>
            <person name="Nakamura Y."/>
            <person name="Berger F."/>
            <person name="Adam C."/>
            <person name="Aki S.S."/>
            <person name="Althoff F."/>
            <person name="Araki T."/>
            <person name="Arteaga-Vazquez M.A."/>
            <person name="Balasubrmanian S."/>
            <person name="Barry K."/>
            <person name="Bauer D."/>
            <person name="Boehm C.R."/>
            <person name="Briginshaw L."/>
            <person name="Caballero-Perez J."/>
            <person name="Catarino B."/>
            <person name="Chen F."/>
            <person name="Chiyoda S."/>
            <person name="Chovatia M."/>
            <person name="Davies K.M."/>
            <person name="Delmans M."/>
            <person name="Demura T."/>
            <person name="Dierschke T."/>
            <person name="Dolan L."/>
            <person name="Dorantes-Acosta A.E."/>
            <person name="Eklund D.M."/>
            <person name="Florent S.N."/>
            <person name="Flores-Sandoval E."/>
            <person name="Fujiyama A."/>
            <person name="Fukuzawa H."/>
            <person name="Galik B."/>
            <person name="Grimanelli D."/>
            <person name="Grimwood J."/>
            <person name="Grossniklaus U."/>
            <person name="Hamada T."/>
            <person name="Haseloff J."/>
            <person name="Hetherington A.J."/>
            <person name="Higo A."/>
            <person name="Hirakawa Y."/>
            <person name="Hundley H.N."/>
            <person name="Ikeda Y."/>
            <person name="Inoue K."/>
            <person name="Inoue S.I."/>
            <person name="Ishida S."/>
            <person name="Jia Q."/>
            <person name="Kakita M."/>
            <person name="Kanazawa T."/>
            <person name="Kawai Y."/>
            <person name="Kawashima T."/>
            <person name="Kennedy M."/>
            <person name="Kinose K."/>
            <person name="Kinoshita T."/>
            <person name="Kohara Y."/>
            <person name="Koide E."/>
            <person name="Komatsu K."/>
            <person name="Kopischke S."/>
            <person name="Kubo M."/>
            <person name="Kyozuka J."/>
            <person name="Lagercrantz U."/>
            <person name="Lin S.S."/>
            <person name="Lindquist E."/>
            <person name="Lipzen A.M."/>
            <person name="Lu C.W."/>
            <person name="De Luna E."/>
            <person name="Martienssen R.A."/>
            <person name="Minamino N."/>
            <person name="Mizutani M."/>
            <person name="Mizutani M."/>
            <person name="Mochizuki N."/>
            <person name="Monte I."/>
            <person name="Mosher R."/>
            <person name="Nagasaki H."/>
            <person name="Nakagami H."/>
            <person name="Naramoto S."/>
            <person name="Nishitani K."/>
            <person name="Ohtani M."/>
            <person name="Okamoto T."/>
            <person name="Okumura M."/>
            <person name="Phillips J."/>
            <person name="Pollak B."/>
            <person name="Reinders A."/>
            <person name="Rovekamp M."/>
            <person name="Sano R."/>
            <person name="Sawa S."/>
            <person name="Schmid M.W."/>
            <person name="Shirakawa M."/>
            <person name="Solano R."/>
            <person name="Spunde A."/>
            <person name="Suetsugu N."/>
            <person name="Sugano S."/>
            <person name="Sugiyama A."/>
            <person name="Sun R."/>
            <person name="Suzuki Y."/>
            <person name="Takenaka M."/>
            <person name="Takezawa D."/>
            <person name="Tomogane H."/>
            <person name="Tsuzuki M."/>
            <person name="Ueda T."/>
            <person name="Umeda M."/>
            <person name="Ward J.M."/>
            <person name="Watanabe Y."/>
            <person name="Yazaki K."/>
            <person name="Yokoyama R."/>
            <person name="Yoshitake Y."/>
            <person name="Yotsui I."/>
            <person name="Zachgo S."/>
            <person name="Schmutz J."/>
        </authorList>
    </citation>
    <scope>NUCLEOTIDE SEQUENCE [LARGE SCALE GENOMIC DNA]</scope>
    <source>
        <strain evidence="2">Tak-1</strain>
    </source>
</reference>
<name>A0A2R6W2V2_MARPO</name>
<organism evidence="1 2">
    <name type="scientific">Marchantia polymorpha</name>
    <name type="common">Common liverwort</name>
    <name type="synonym">Marchantia aquatica</name>
    <dbReference type="NCBI Taxonomy" id="3197"/>
    <lineage>
        <taxon>Eukaryota</taxon>
        <taxon>Viridiplantae</taxon>
        <taxon>Streptophyta</taxon>
        <taxon>Embryophyta</taxon>
        <taxon>Marchantiophyta</taxon>
        <taxon>Marchantiopsida</taxon>
        <taxon>Marchantiidae</taxon>
        <taxon>Marchantiales</taxon>
        <taxon>Marchantiaceae</taxon>
        <taxon>Marchantia</taxon>
    </lineage>
</organism>
<dbReference type="EMBL" id="KZ772841">
    <property type="protein sequence ID" value="PTQ28191.1"/>
    <property type="molecule type" value="Genomic_DNA"/>
</dbReference>
<evidence type="ECO:0000313" key="1">
    <source>
        <dbReference type="EMBL" id="PTQ28191.1"/>
    </source>
</evidence>